<proteinExistence type="predicted"/>
<feature type="compositionally biased region" description="Polar residues" evidence="5">
    <location>
        <begin position="149"/>
        <end position="162"/>
    </location>
</feature>
<reference evidence="7 8" key="1">
    <citation type="journal article" date="2023" name="G3 (Bethesda)">
        <title>A chromosome-level genome assembly of Zasmidium syzygii isolated from banana leaves.</title>
        <authorList>
            <person name="van Westerhoven A.C."/>
            <person name="Mehrabi R."/>
            <person name="Talebi R."/>
            <person name="Steentjes M.B.F."/>
            <person name="Corcolon B."/>
            <person name="Chong P.A."/>
            <person name="Kema G.H.J."/>
            <person name="Seidl M.F."/>
        </authorList>
    </citation>
    <scope>NUCLEOTIDE SEQUENCE [LARGE SCALE GENOMIC DNA]</scope>
    <source>
        <strain evidence="7 8">P124</strain>
    </source>
</reference>
<evidence type="ECO:0000256" key="5">
    <source>
        <dbReference type="SAM" id="MobiDB-lite"/>
    </source>
</evidence>
<feature type="region of interest" description="Disordered" evidence="5">
    <location>
        <begin position="33"/>
        <end position="71"/>
    </location>
</feature>
<dbReference type="Pfam" id="PF03568">
    <property type="entry name" value="Separin_C"/>
    <property type="match status" value="1"/>
</dbReference>
<evidence type="ECO:0000256" key="1">
    <source>
        <dbReference type="ARBA" id="ARBA00000451"/>
    </source>
</evidence>
<name>A0ABR0F2X8_ZASCE</name>
<dbReference type="EMBL" id="JAXOVC010000001">
    <property type="protein sequence ID" value="KAK4508314.1"/>
    <property type="molecule type" value="Genomic_DNA"/>
</dbReference>
<evidence type="ECO:0000256" key="3">
    <source>
        <dbReference type="ARBA" id="ARBA00022801"/>
    </source>
</evidence>
<feature type="region of interest" description="Disordered" evidence="5">
    <location>
        <begin position="1934"/>
        <end position="1995"/>
    </location>
</feature>
<evidence type="ECO:0000313" key="8">
    <source>
        <dbReference type="Proteomes" id="UP001305779"/>
    </source>
</evidence>
<feature type="region of interest" description="Disordered" evidence="5">
    <location>
        <begin position="1176"/>
        <end position="1209"/>
    </location>
</feature>
<evidence type="ECO:0000259" key="6">
    <source>
        <dbReference type="PROSITE" id="PS51700"/>
    </source>
</evidence>
<feature type="compositionally biased region" description="Polar residues" evidence="5">
    <location>
        <begin position="1193"/>
        <end position="1209"/>
    </location>
</feature>
<dbReference type="PANTHER" id="PTHR12792">
    <property type="entry name" value="EXTRA SPINDLE POLES 1-RELATED"/>
    <property type="match status" value="1"/>
</dbReference>
<feature type="compositionally biased region" description="Polar residues" evidence="5">
    <location>
        <begin position="998"/>
        <end position="1013"/>
    </location>
</feature>
<dbReference type="PANTHER" id="PTHR12792:SF0">
    <property type="entry name" value="SEPARIN"/>
    <property type="match status" value="1"/>
</dbReference>
<sequence length="2029" mass="222748">MSTAEALAESVKAAISGGNATSSTVTTLQSLLSSAAGAPSKASTTTQDTRNERTTSKTARPVKTVKAPAKTARKAQTVQVLEDEARSLAPKARYALATEVVNITLKVLSDASKQPPKPKTHGRRSSVQVSATPRRLPATPASQRALKQISGNETPVTQSPSKQPVPKRRPSQCSISGASCFADHLIPTAECARLGFSFLRSVDFQKLGVREPPKLQLEMGMLALCGKLITLELHSLAAKELRAVKRRLESTLRGRPSSKASAAQQRAESETLSSLLLLNIDFDACPDAWPLIINLQLYALQVIAASHKPATVEEVLQFLATGSPGTPASLIQRQVKSGGDVGKAAKQLASLSRTILQLCPNVASSADAAAKDASRSPSPLTVFRLQIISLQLRQESWRLSAHEGDVEKELIEPFSKCLAALVRRLPGQKSTSEVFKVCKDAYEILPAASSSSSRFAISRTLSVLAGRASLEKEALDFAQQTLSECQSLGNDHARFVAALARKTSVQLKSTQGQSLDVEKLCADMETICESLRKSLSGTASEYEALFLELAETIKMNHATPEVGAFEEVKKRLAGSVGGFASSYVRSFPDRNIETAQEVVQAALSQCGSNESLLGWVNKDTTQVLIRSGVLRRVTEKLSSKSVALAWTSFSSAITLARVLKLVTLKALVSRPEDLSKSIVDDEKLSEEERGALIEWQLKCSLDVAHKTRYQPGLKTFLPGCFQRLAKIYDGTSFPVRRARVAIQAYRTREQFPELLAPHHMIKAAVVIRRDALGKDHGLATYEPIVRASLELSAAFYNGRPAVQDLDQPVSALEQNLDGILDPTSLENHIDDPTLVQAQLTSTYDYLEILGDVATRLQAAKILCSFGREEGRVRLSRTFMSFGHAEEADEVLSQPPQELNNGEATSLEALDYLICRAECLLAMQDLSGCQAMLETVNQSRLELLSKAPRLLQTSRYRLLLGRAWLLASQWMLESGSAHSALSAAKRAVKVMNSIWSGLERSSQPNDNSNIGSETSSEEPVEDLAKKVSKLNLKPETKSSDQKVAQRKGAAFWPVATLLCRTLMHLVDVYTHHGVFNEANYASEQALKFAESVDSSHLLSRVRYHRSTLLATAGQLEDAELCLVHDPNEDTTVPPLLRIEHLRAKTLLAVKNGDTKAAIGYYDEAEVLVRQIQSDPQVASLETSRDPLARENTKTGDTTNSKRPASTTVSCKPNATTQARQKVATVRKAAAKTTVKKSDNVAPKDLTKPTPVMLQRLEASILLDKALLFFDLGRNDVESIKRLTVLTASLPRSFKSQRLEHEGVMRKVYLELQADFSFNVLPESTLSFPALQAMDGRLSTLGTKGSLVSKTVVPPPAKGVKRGKATKSNEKPAQSLQDLLCAARQCIVPDDASVVPLSTVETHRQHLLLANSSMVLSATSAHYASDLLHPVQEALTVDYGKLHASECYASVAKIDKDAHSSSDPLAWPGTEVQQPINAVTAKLFRDQYVDLLPRSWTTVSMTLNERCDELYITRYRSSQSPLIIRLPFSRQRSDEADEEVFDFEMGKDELKEIIELSNYSCHNSLDTKAKGAKTNWWNEREALDRRLQELLINMENIWLGGFKGVFSQHERQQDQLNRFRKSFEAVMDRHLPSRKSIKKGSKKLALDDQVLELFIGLGSDQDGEVDLDEELADLLYFIVDILQFNGERNAYDEIDFDSMAIDMLDALRTYHDSVEEQSKSNAHLILVLDKRLQAFPWESLPCLEKCSVSRVDSMLTLRDRLVQMKRQASSNEGQYTIPRSSGSYILNPSSDLKGTETTLGPALSKLTASHADGWSATMGTAPSEDDFRSSLERSSMLLYFGHGAGSQYISQRAIRRLDKCSEVVWLMGCSSGAVTEYDELEATAVPLAYLVAGQQAPEQEDPTKCMAVVSTLWDVTDKDIDRFSLAVGEEWGLFQPSSEPTKLPAKTPRKREKLAAPSTPEKAPKTPKTPKVKKTPAPARTPARSRSRVRGGEEGKKSLVEAVARSREACYLRYLNGAAPVVYGVPVYLGD</sequence>
<comment type="catalytic activity">
    <reaction evidence="1">
        <text>All bonds known to be hydrolyzed by this endopeptidase have arginine in P1 and an acidic residue in P4. P6 is often occupied by an acidic residue or by a hydroxy-amino-acid residue, the phosphorylation of which enhances cleavage.</text>
        <dbReference type="EC" id="3.4.22.49"/>
    </reaction>
</comment>
<feature type="region of interest" description="Disordered" evidence="5">
    <location>
        <begin position="111"/>
        <end position="170"/>
    </location>
</feature>
<feature type="compositionally biased region" description="Low complexity" evidence="5">
    <location>
        <begin position="33"/>
        <end position="48"/>
    </location>
</feature>
<dbReference type="PROSITE" id="PS51700">
    <property type="entry name" value="SEPARIN"/>
    <property type="match status" value="1"/>
</dbReference>
<keyword evidence="8" id="KW-1185">Reference proteome</keyword>
<keyword evidence="3" id="KW-0378">Hydrolase</keyword>
<evidence type="ECO:0000256" key="2">
    <source>
        <dbReference type="ARBA" id="ARBA00012489"/>
    </source>
</evidence>
<comment type="caution">
    <text evidence="7">The sequence shown here is derived from an EMBL/GenBank/DDBJ whole genome shotgun (WGS) entry which is preliminary data.</text>
</comment>
<accession>A0ABR0F2X8</accession>
<dbReference type="InterPro" id="IPR030397">
    <property type="entry name" value="SEPARIN_core_dom"/>
</dbReference>
<organism evidence="7 8">
    <name type="scientific">Zasmidium cellare</name>
    <name type="common">Wine cellar mold</name>
    <name type="synonym">Racodium cellare</name>
    <dbReference type="NCBI Taxonomy" id="395010"/>
    <lineage>
        <taxon>Eukaryota</taxon>
        <taxon>Fungi</taxon>
        <taxon>Dikarya</taxon>
        <taxon>Ascomycota</taxon>
        <taxon>Pezizomycotina</taxon>
        <taxon>Dothideomycetes</taxon>
        <taxon>Dothideomycetidae</taxon>
        <taxon>Mycosphaerellales</taxon>
        <taxon>Mycosphaerellaceae</taxon>
        <taxon>Zasmidium</taxon>
    </lineage>
</organism>
<feature type="domain" description="Peptidase C50" evidence="6">
    <location>
        <begin position="1777"/>
        <end position="1878"/>
    </location>
</feature>
<keyword evidence="4" id="KW-0159">Chromosome partition</keyword>
<evidence type="ECO:0000256" key="4">
    <source>
        <dbReference type="ARBA" id="ARBA00022829"/>
    </source>
</evidence>
<dbReference type="Proteomes" id="UP001305779">
    <property type="component" value="Unassembled WGS sequence"/>
</dbReference>
<dbReference type="EC" id="3.4.22.49" evidence="2"/>
<feature type="compositionally biased region" description="Basic and acidic residues" evidence="5">
    <location>
        <begin position="1181"/>
        <end position="1192"/>
    </location>
</feature>
<dbReference type="InterPro" id="IPR005314">
    <property type="entry name" value="Peptidase_C50"/>
</dbReference>
<protein>
    <recommendedName>
        <fullName evidence="2">separase</fullName>
        <ecNumber evidence="2">3.4.22.49</ecNumber>
    </recommendedName>
</protein>
<evidence type="ECO:0000313" key="7">
    <source>
        <dbReference type="EMBL" id="KAK4508314.1"/>
    </source>
</evidence>
<gene>
    <name evidence="7" type="ORF">PRZ48_002052</name>
</gene>
<feature type="region of interest" description="Disordered" evidence="5">
    <location>
        <begin position="998"/>
        <end position="1040"/>
    </location>
</feature>